<reference evidence="1 2" key="1">
    <citation type="journal article" date="2024" name="IMA Fungus">
        <title>Apiospora arundinis, a panoply of carbohydrate-active enzymes and secondary metabolites.</title>
        <authorList>
            <person name="Sorensen T."/>
            <person name="Petersen C."/>
            <person name="Muurmann A.T."/>
            <person name="Christiansen J.V."/>
            <person name="Brundto M.L."/>
            <person name="Overgaard C.K."/>
            <person name="Boysen A.T."/>
            <person name="Wollenberg R.D."/>
            <person name="Larsen T.O."/>
            <person name="Sorensen J.L."/>
            <person name="Nielsen K.L."/>
            <person name="Sondergaard T.E."/>
        </authorList>
    </citation>
    <scope>NUCLEOTIDE SEQUENCE [LARGE SCALE GENOMIC DNA]</scope>
    <source>
        <strain evidence="1 2">AAU 773</strain>
    </source>
</reference>
<evidence type="ECO:0000313" key="1">
    <source>
        <dbReference type="EMBL" id="KAK8872920.1"/>
    </source>
</evidence>
<keyword evidence="2" id="KW-1185">Reference proteome</keyword>
<dbReference type="EMBL" id="JAPCWZ010000003">
    <property type="protein sequence ID" value="KAK8872920.1"/>
    <property type="molecule type" value="Genomic_DNA"/>
</dbReference>
<sequence length="92" mass="10294">MHIRVLLPRCSARRPITWPCLPMFWGPWGSKSHGDDEELAVATLSILKPEDLHFSLRVSRESTSDSIYAATVRGSSYLPSRNISILAPAYPL</sequence>
<name>A0ABR2J6I3_9PEZI</name>
<proteinExistence type="predicted"/>
<organism evidence="1 2">
    <name type="scientific">Apiospora arundinis</name>
    <dbReference type="NCBI Taxonomy" id="335852"/>
    <lineage>
        <taxon>Eukaryota</taxon>
        <taxon>Fungi</taxon>
        <taxon>Dikarya</taxon>
        <taxon>Ascomycota</taxon>
        <taxon>Pezizomycotina</taxon>
        <taxon>Sordariomycetes</taxon>
        <taxon>Xylariomycetidae</taxon>
        <taxon>Amphisphaeriales</taxon>
        <taxon>Apiosporaceae</taxon>
        <taxon>Apiospora</taxon>
    </lineage>
</organism>
<protein>
    <submittedName>
        <fullName evidence="1">Uncharacterized protein</fullName>
    </submittedName>
</protein>
<evidence type="ECO:0000313" key="2">
    <source>
        <dbReference type="Proteomes" id="UP001390339"/>
    </source>
</evidence>
<gene>
    <name evidence="1" type="ORF">PGQ11_003434</name>
</gene>
<comment type="caution">
    <text evidence="1">The sequence shown here is derived from an EMBL/GenBank/DDBJ whole genome shotgun (WGS) entry which is preliminary data.</text>
</comment>
<accession>A0ABR2J6I3</accession>
<dbReference type="Proteomes" id="UP001390339">
    <property type="component" value="Unassembled WGS sequence"/>
</dbReference>